<gene>
    <name evidence="1" type="ORF">SV7mr_00220</name>
</gene>
<dbReference type="Proteomes" id="UP000315003">
    <property type="component" value="Chromosome"/>
</dbReference>
<sequence length="250" mass="28018">MADQDQSNIPPESGRYCLQFSAAQVAGLAVLLGLMIWSQLVKESDDGFPADPRGDSSHLQALMPLNLTVQSIDAAHPAWQQLKLVCPDDSGYRFFVTSPANETVSQQAKTWNEIRFVHTEQMIVGKIAFSDMNDGSSLFAWPPTFEQLLRGYHLDPAAFYQTKYQNTDDRLRLSQVDYQAIQVQWACPRSSPSWPMRLSLGQALRASGENDQQTWQFQVYELQAKCPIPSYDSGPIGDLILGLFPVQTLE</sequence>
<organism evidence="1 2">
    <name type="scientific">Stieleria bergensis</name>
    <dbReference type="NCBI Taxonomy" id="2528025"/>
    <lineage>
        <taxon>Bacteria</taxon>
        <taxon>Pseudomonadati</taxon>
        <taxon>Planctomycetota</taxon>
        <taxon>Planctomycetia</taxon>
        <taxon>Pirellulales</taxon>
        <taxon>Pirellulaceae</taxon>
        <taxon>Stieleria</taxon>
    </lineage>
</organism>
<dbReference type="RefSeq" id="WP_145268102.1">
    <property type="nucleotide sequence ID" value="NZ_CP036272.1"/>
</dbReference>
<evidence type="ECO:0000313" key="2">
    <source>
        <dbReference type="Proteomes" id="UP000315003"/>
    </source>
</evidence>
<protein>
    <submittedName>
        <fullName evidence="1">Uncharacterized protein</fullName>
    </submittedName>
</protein>
<name>A0A517SN46_9BACT</name>
<evidence type="ECO:0000313" key="1">
    <source>
        <dbReference type="EMBL" id="QDT57540.1"/>
    </source>
</evidence>
<dbReference type="EMBL" id="CP036272">
    <property type="protein sequence ID" value="QDT57540.1"/>
    <property type="molecule type" value="Genomic_DNA"/>
</dbReference>
<accession>A0A517SN46</accession>
<proteinExistence type="predicted"/>
<dbReference type="AlphaFoldDB" id="A0A517SN46"/>
<reference evidence="1 2" key="1">
    <citation type="submission" date="2019-02" db="EMBL/GenBank/DDBJ databases">
        <title>Deep-cultivation of Planctomycetes and their phenomic and genomic characterization uncovers novel biology.</title>
        <authorList>
            <person name="Wiegand S."/>
            <person name="Jogler M."/>
            <person name="Boedeker C."/>
            <person name="Pinto D."/>
            <person name="Vollmers J."/>
            <person name="Rivas-Marin E."/>
            <person name="Kohn T."/>
            <person name="Peeters S.H."/>
            <person name="Heuer A."/>
            <person name="Rast P."/>
            <person name="Oberbeckmann S."/>
            <person name="Bunk B."/>
            <person name="Jeske O."/>
            <person name="Meyerdierks A."/>
            <person name="Storesund J.E."/>
            <person name="Kallscheuer N."/>
            <person name="Luecker S."/>
            <person name="Lage O.M."/>
            <person name="Pohl T."/>
            <person name="Merkel B.J."/>
            <person name="Hornburger P."/>
            <person name="Mueller R.-W."/>
            <person name="Bruemmer F."/>
            <person name="Labrenz M."/>
            <person name="Spormann A.M."/>
            <person name="Op den Camp H."/>
            <person name="Overmann J."/>
            <person name="Amann R."/>
            <person name="Jetten M.S.M."/>
            <person name="Mascher T."/>
            <person name="Medema M.H."/>
            <person name="Devos D.P."/>
            <person name="Kaster A.-K."/>
            <person name="Ovreas L."/>
            <person name="Rohde M."/>
            <person name="Galperin M.Y."/>
            <person name="Jogler C."/>
        </authorList>
    </citation>
    <scope>NUCLEOTIDE SEQUENCE [LARGE SCALE GENOMIC DNA]</scope>
    <source>
        <strain evidence="1 2">SV_7m_r</strain>
    </source>
</reference>
<keyword evidence="2" id="KW-1185">Reference proteome</keyword>
<dbReference type="OrthoDB" id="256896at2"/>